<dbReference type="InterPro" id="IPR001878">
    <property type="entry name" value="Znf_CCHC"/>
</dbReference>
<dbReference type="Proteomes" id="UP000053989">
    <property type="component" value="Unassembled WGS sequence"/>
</dbReference>
<organism evidence="4 5">
    <name type="scientific">Scleroderma citrinum Foug A</name>
    <dbReference type="NCBI Taxonomy" id="1036808"/>
    <lineage>
        <taxon>Eukaryota</taxon>
        <taxon>Fungi</taxon>
        <taxon>Dikarya</taxon>
        <taxon>Basidiomycota</taxon>
        <taxon>Agaricomycotina</taxon>
        <taxon>Agaricomycetes</taxon>
        <taxon>Agaricomycetidae</taxon>
        <taxon>Boletales</taxon>
        <taxon>Sclerodermatineae</taxon>
        <taxon>Sclerodermataceae</taxon>
        <taxon>Scleroderma</taxon>
    </lineage>
</organism>
<reference evidence="5" key="2">
    <citation type="submission" date="2015-01" db="EMBL/GenBank/DDBJ databases">
        <title>Evolutionary Origins and Diversification of the Mycorrhizal Mutualists.</title>
        <authorList>
            <consortium name="DOE Joint Genome Institute"/>
            <consortium name="Mycorrhizal Genomics Consortium"/>
            <person name="Kohler A."/>
            <person name="Kuo A."/>
            <person name="Nagy L.G."/>
            <person name="Floudas D."/>
            <person name="Copeland A."/>
            <person name="Barry K.W."/>
            <person name="Cichocki N."/>
            <person name="Veneault-Fourrey C."/>
            <person name="LaButti K."/>
            <person name="Lindquist E.A."/>
            <person name="Lipzen A."/>
            <person name="Lundell T."/>
            <person name="Morin E."/>
            <person name="Murat C."/>
            <person name="Riley R."/>
            <person name="Ohm R."/>
            <person name="Sun H."/>
            <person name="Tunlid A."/>
            <person name="Henrissat B."/>
            <person name="Grigoriev I.V."/>
            <person name="Hibbett D.S."/>
            <person name="Martin F."/>
        </authorList>
    </citation>
    <scope>NUCLEOTIDE SEQUENCE [LARGE SCALE GENOMIC DNA]</scope>
    <source>
        <strain evidence="5">Foug A</strain>
    </source>
</reference>
<keyword evidence="5" id="KW-1185">Reference proteome</keyword>
<dbReference type="SUPFAM" id="SSF57756">
    <property type="entry name" value="Retrovirus zinc finger-like domains"/>
    <property type="match status" value="1"/>
</dbReference>
<dbReference type="HOGENOM" id="CLU_011693_2_1_1"/>
<evidence type="ECO:0000313" key="4">
    <source>
        <dbReference type="EMBL" id="KIM61348.1"/>
    </source>
</evidence>
<keyword evidence="2" id="KW-0862">Zinc</keyword>
<reference evidence="4 5" key="1">
    <citation type="submission" date="2014-04" db="EMBL/GenBank/DDBJ databases">
        <authorList>
            <consortium name="DOE Joint Genome Institute"/>
            <person name="Kuo A."/>
            <person name="Kohler A."/>
            <person name="Nagy L.G."/>
            <person name="Floudas D."/>
            <person name="Copeland A."/>
            <person name="Barry K.W."/>
            <person name="Cichocki N."/>
            <person name="Veneault-Fourrey C."/>
            <person name="LaButti K."/>
            <person name="Lindquist E.A."/>
            <person name="Lipzen A."/>
            <person name="Lundell T."/>
            <person name="Morin E."/>
            <person name="Murat C."/>
            <person name="Sun H."/>
            <person name="Tunlid A."/>
            <person name="Henrissat B."/>
            <person name="Grigoriev I.V."/>
            <person name="Hibbett D.S."/>
            <person name="Martin F."/>
            <person name="Nordberg H.P."/>
            <person name="Cantor M.N."/>
            <person name="Hua S.X."/>
        </authorList>
    </citation>
    <scope>NUCLEOTIDE SEQUENCE [LARGE SCALE GENOMIC DNA]</scope>
    <source>
        <strain evidence="4 5">Foug A</strain>
    </source>
</reference>
<dbReference type="GO" id="GO:0006397">
    <property type="term" value="P:mRNA processing"/>
    <property type="evidence" value="ECO:0007669"/>
    <property type="project" value="UniProtKB-KW"/>
</dbReference>
<dbReference type="InParanoid" id="A0A0C2ZI89"/>
<keyword evidence="1" id="KW-0507">mRNA processing</keyword>
<evidence type="ECO:0000313" key="5">
    <source>
        <dbReference type="Proteomes" id="UP000053989"/>
    </source>
</evidence>
<dbReference type="OrthoDB" id="2686736at2759"/>
<evidence type="ECO:0000256" key="2">
    <source>
        <dbReference type="PROSITE-ProRule" id="PRU00047"/>
    </source>
</evidence>
<proteinExistence type="predicted"/>
<dbReference type="AlphaFoldDB" id="A0A0C2ZI89"/>
<dbReference type="Gene3D" id="4.10.60.10">
    <property type="entry name" value="Zinc finger, CCHC-type"/>
    <property type="match status" value="1"/>
</dbReference>
<dbReference type="STRING" id="1036808.A0A0C2ZI89"/>
<dbReference type="EMBL" id="KN822053">
    <property type="protein sequence ID" value="KIM61348.1"/>
    <property type="molecule type" value="Genomic_DNA"/>
</dbReference>
<name>A0A0C2ZI89_9AGAM</name>
<dbReference type="InterPro" id="IPR036875">
    <property type="entry name" value="Znf_CCHC_sf"/>
</dbReference>
<keyword evidence="2" id="KW-0863">Zinc-finger</keyword>
<dbReference type="PROSITE" id="PS50158">
    <property type="entry name" value="ZF_CCHC"/>
    <property type="match status" value="1"/>
</dbReference>
<dbReference type="GO" id="GO:0003676">
    <property type="term" value="F:nucleic acid binding"/>
    <property type="evidence" value="ECO:0007669"/>
    <property type="project" value="InterPro"/>
</dbReference>
<accession>A0A0C2ZI89</accession>
<protein>
    <recommendedName>
        <fullName evidence="3">CCHC-type domain-containing protein</fullName>
    </recommendedName>
</protein>
<dbReference type="Pfam" id="PF00098">
    <property type="entry name" value="zf-CCHC"/>
    <property type="match status" value="1"/>
</dbReference>
<evidence type="ECO:0000259" key="3">
    <source>
        <dbReference type="PROSITE" id="PS50158"/>
    </source>
</evidence>
<evidence type="ECO:0000256" key="1">
    <source>
        <dbReference type="ARBA" id="ARBA00022664"/>
    </source>
</evidence>
<dbReference type="GO" id="GO:0008270">
    <property type="term" value="F:zinc ion binding"/>
    <property type="evidence" value="ECO:0007669"/>
    <property type="project" value="UniProtKB-KW"/>
</dbReference>
<dbReference type="SMART" id="SM00343">
    <property type="entry name" value="ZnF_C2HC"/>
    <property type="match status" value="1"/>
</dbReference>
<feature type="domain" description="CCHC-type" evidence="3">
    <location>
        <begin position="240"/>
        <end position="255"/>
    </location>
</feature>
<gene>
    <name evidence="4" type="ORF">SCLCIDRAFT_25980</name>
</gene>
<sequence length="256" mass="28373">MANWDDIILQLANGQQALHNTLQQYIAMQAGGGAARPKKIVPAPELYDGSPQKFHEWWSKTKVWVVTTHGTATDREKAAVVFSHLEGPRAGRYAQVRLDECMAANAWPTWAELQTEIEGFFLPGNNKEWARSQLLRLHQGPCQRIDDFIAQFQALKLQSKCPDEYAKDLLERAISRKILEQAVRTVGRAQELFLINTATPTQYFGTNNYSTSSGTPSGSGAPMDIGAANTCPQCGKGIQCYNCQGFGHISRECSQP</sequence>
<keyword evidence="2" id="KW-0479">Metal-binding</keyword>